<keyword evidence="5 8" id="KW-1133">Transmembrane helix</keyword>
<dbReference type="RefSeq" id="WP_163770587.1">
    <property type="nucleotide sequence ID" value="NZ_JAAGXA010000001.1"/>
</dbReference>
<dbReference type="AlphaFoldDB" id="A0A6P0HF57"/>
<feature type="transmembrane region" description="Helical" evidence="8">
    <location>
        <begin position="130"/>
        <end position="150"/>
    </location>
</feature>
<dbReference type="EMBL" id="JAAGXA010000001">
    <property type="protein sequence ID" value="NEN77283.1"/>
    <property type="molecule type" value="Genomic_DNA"/>
</dbReference>
<comment type="subcellular location">
    <subcellularLocation>
        <location evidence="1">Membrane</location>
        <topology evidence="1">Multi-pass membrane protein</topology>
    </subcellularLocation>
</comment>
<evidence type="ECO:0000313" key="10">
    <source>
        <dbReference type="EMBL" id="NEN77283.1"/>
    </source>
</evidence>
<evidence type="ECO:0000313" key="11">
    <source>
        <dbReference type="Proteomes" id="UP000468687"/>
    </source>
</evidence>
<feature type="region of interest" description="Disordered" evidence="7">
    <location>
        <begin position="14"/>
        <end position="40"/>
    </location>
</feature>
<feature type="transmembrane region" description="Helical" evidence="8">
    <location>
        <begin position="99"/>
        <end position="118"/>
    </location>
</feature>
<gene>
    <name evidence="10" type="ORF">G3T38_03235</name>
</gene>
<comment type="similarity">
    <text evidence="2">Belongs to the bacterial sugar transferase family.</text>
</comment>
<evidence type="ECO:0000256" key="6">
    <source>
        <dbReference type="ARBA" id="ARBA00023136"/>
    </source>
</evidence>
<keyword evidence="3 10" id="KW-0808">Transferase</keyword>
<feature type="domain" description="Bacterial sugar transferase" evidence="9">
    <location>
        <begin position="295"/>
        <end position="485"/>
    </location>
</feature>
<evidence type="ECO:0000256" key="5">
    <source>
        <dbReference type="ARBA" id="ARBA00022989"/>
    </source>
</evidence>
<reference evidence="10 11" key="1">
    <citation type="journal article" date="2014" name="Int. J. Syst. Evol. Microbiol.">
        <title>Nocardioides zeae sp. nov., isolated from the stem of Zea mays.</title>
        <authorList>
            <person name="Glaeser S.P."/>
            <person name="McInroy J.A."/>
            <person name="Busse H.J."/>
            <person name="Kampfer P."/>
        </authorList>
    </citation>
    <scope>NUCLEOTIDE SEQUENCE [LARGE SCALE GENOMIC DNA]</scope>
    <source>
        <strain evidence="10 11">JCM 30728</strain>
    </source>
</reference>
<dbReference type="InterPro" id="IPR017475">
    <property type="entry name" value="EPS_sugar_tfrase"/>
</dbReference>
<dbReference type="GO" id="GO:0016780">
    <property type="term" value="F:phosphotransferase activity, for other substituted phosphate groups"/>
    <property type="evidence" value="ECO:0007669"/>
    <property type="project" value="TreeGrafter"/>
</dbReference>
<evidence type="ECO:0000256" key="2">
    <source>
        <dbReference type="ARBA" id="ARBA00006464"/>
    </source>
</evidence>
<name>A0A6P0HF57_9ACTN</name>
<evidence type="ECO:0000256" key="8">
    <source>
        <dbReference type="SAM" id="Phobius"/>
    </source>
</evidence>
<dbReference type="PANTHER" id="PTHR30576:SF10">
    <property type="entry name" value="SLL5057 PROTEIN"/>
    <property type="match status" value="1"/>
</dbReference>
<evidence type="ECO:0000256" key="3">
    <source>
        <dbReference type="ARBA" id="ARBA00022679"/>
    </source>
</evidence>
<keyword evidence="6 8" id="KW-0472">Membrane</keyword>
<feature type="transmembrane region" description="Helical" evidence="8">
    <location>
        <begin position="300"/>
        <end position="319"/>
    </location>
</feature>
<dbReference type="PANTHER" id="PTHR30576">
    <property type="entry name" value="COLANIC BIOSYNTHESIS UDP-GLUCOSE LIPID CARRIER TRANSFERASE"/>
    <property type="match status" value="1"/>
</dbReference>
<sequence>MTTTLVPPVALAPAPAPAPQAPPAAAPAAARVSGPGRRRVRPGPVTVDVATAVAAVLVVVVADGPVRAAVVAAACWPVLGSVSRWRHGGDTVEAAAPGAAVATAGRAGTALAFVLLLVDVFLDLGPHPRHLLVLAALLAVLGALAGTTAARVARRHPGPLLVLGPTDQVVGAVAELARQPGRWTPAAVCLLGAVDRTTVARGIEGLVVVPSLDDVGGWLSTGGRGVLALPGACLHAAELRDLGRVVGGAGARLFVGTGLVDLPLRHLRSEALGGLRVLRVGSSRPSPVARAAKVTVERGAAVLGLIVLLPLLLVVAAAVRRDSAGPVLFRQTRVGLHGEPFTMVKFRTMHHGAEARRAALEDAVRSSGSQPRGVLFKLTADPRVTRVGRALRRWSLDELPQLVNVARGEMALVGPRPALPAEVVQYPVAMRRRLTVRPGITGLWQVSGRSDLSWEETVRLDLHYADHWSLDLDLRILVRTVGAVVSHRGAY</sequence>
<feature type="compositionally biased region" description="Pro residues" evidence="7">
    <location>
        <begin position="14"/>
        <end position="25"/>
    </location>
</feature>
<evidence type="ECO:0000256" key="1">
    <source>
        <dbReference type="ARBA" id="ARBA00004141"/>
    </source>
</evidence>
<organism evidence="10 11">
    <name type="scientific">Nocardioides zeae</name>
    <dbReference type="NCBI Taxonomy" id="1457234"/>
    <lineage>
        <taxon>Bacteria</taxon>
        <taxon>Bacillati</taxon>
        <taxon>Actinomycetota</taxon>
        <taxon>Actinomycetes</taxon>
        <taxon>Propionibacteriales</taxon>
        <taxon>Nocardioidaceae</taxon>
        <taxon>Nocardioides</taxon>
    </lineage>
</organism>
<dbReference type="Pfam" id="PF02397">
    <property type="entry name" value="Bac_transf"/>
    <property type="match status" value="1"/>
</dbReference>
<comment type="caution">
    <text evidence="10">The sequence shown here is derived from an EMBL/GenBank/DDBJ whole genome shotgun (WGS) entry which is preliminary data.</text>
</comment>
<feature type="compositionally biased region" description="Low complexity" evidence="7">
    <location>
        <begin position="26"/>
        <end position="35"/>
    </location>
</feature>
<proteinExistence type="inferred from homology"/>
<dbReference type="Proteomes" id="UP000468687">
    <property type="component" value="Unassembled WGS sequence"/>
</dbReference>
<accession>A0A6P0HF57</accession>
<evidence type="ECO:0000256" key="7">
    <source>
        <dbReference type="SAM" id="MobiDB-lite"/>
    </source>
</evidence>
<keyword evidence="11" id="KW-1185">Reference proteome</keyword>
<keyword evidence="4 8" id="KW-0812">Transmembrane</keyword>
<dbReference type="GO" id="GO:0016020">
    <property type="term" value="C:membrane"/>
    <property type="evidence" value="ECO:0007669"/>
    <property type="project" value="UniProtKB-SubCell"/>
</dbReference>
<evidence type="ECO:0000256" key="4">
    <source>
        <dbReference type="ARBA" id="ARBA00022692"/>
    </source>
</evidence>
<dbReference type="NCBIfam" id="TIGR03025">
    <property type="entry name" value="EPS_sugtrans"/>
    <property type="match status" value="1"/>
</dbReference>
<protein>
    <submittedName>
        <fullName evidence="10">Exopolysaccharide biosynthesis polyprenyl glycosylphosphotransferase</fullName>
    </submittedName>
</protein>
<evidence type="ECO:0000259" key="9">
    <source>
        <dbReference type="Pfam" id="PF02397"/>
    </source>
</evidence>
<dbReference type="InterPro" id="IPR003362">
    <property type="entry name" value="Bact_transf"/>
</dbReference>